<proteinExistence type="predicted"/>
<dbReference type="EMBL" id="LSSN01003536">
    <property type="protein sequence ID" value="OMJ13329.1"/>
    <property type="molecule type" value="Genomic_DNA"/>
</dbReference>
<sequence length="67" mass="7989">MVFRKYKKNQNVSWVAESHQTDPALQKKTWKVPTESLPRKLMLTEPPKLELHPHHYKRKMDQPPTPS</sequence>
<accession>A0A1R1XFB9</accession>
<reference evidence="2 3" key="1">
    <citation type="submission" date="2017-01" db="EMBL/GenBank/DDBJ databases">
        <authorList>
            <person name="Mah S.A."/>
            <person name="Swanson W.J."/>
            <person name="Moy G.W."/>
            <person name="Vacquier V.D."/>
        </authorList>
    </citation>
    <scope>NUCLEOTIDE SEQUENCE [LARGE SCALE GENOMIC DNA]</scope>
    <source>
        <strain evidence="2 3">GSMNP</strain>
    </source>
</reference>
<evidence type="ECO:0000313" key="3">
    <source>
        <dbReference type="Proteomes" id="UP000187283"/>
    </source>
</evidence>
<keyword evidence="3" id="KW-1185">Reference proteome</keyword>
<dbReference type="Proteomes" id="UP000187283">
    <property type="component" value="Unassembled WGS sequence"/>
</dbReference>
<evidence type="ECO:0000313" key="2">
    <source>
        <dbReference type="EMBL" id="OMJ13329.1"/>
    </source>
</evidence>
<gene>
    <name evidence="2" type="ORF">AYI70_g8569</name>
</gene>
<evidence type="ECO:0000256" key="1">
    <source>
        <dbReference type="SAM" id="MobiDB-lite"/>
    </source>
</evidence>
<name>A0A1R1XFB9_9FUNG</name>
<protein>
    <submittedName>
        <fullName evidence="2">Uncharacterized protein</fullName>
    </submittedName>
</protein>
<organism evidence="2 3">
    <name type="scientific">Smittium culicis</name>
    <dbReference type="NCBI Taxonomy" id="133412"/>
    <lineage>
        <taxon>Eukaryota</taxon>
        <taxon>Fungi</taxon>
        <taxon>Fungi incertae sedis</taxon>
        <taxon>Zoopagomycota</taxon>
        <taxon>Kickxellomycotina</taxon>
        <taxon>Harpellomycetes</taxon>
        <taxon>Harpellales</taxon>
        <taxon>Legeriomycetaceae</taxon>
        <taxon>Smittium</taxon>
    </lineage>
</organism>
<dbReference type="AlphaFoldDB" id="A0A1R1XFB9"/>
<comment type="caution">
    <text evidence="2">The sequence shown here is derived from an EMBL/GenBank/DDBJ whole genome shotgun (WGS) entry which is preliminary data.</text>
</comment>
<feature type="region of interest" description="Disordered" evidence="1">
    <location>
        <begin position="43"/>
        <end position="67"/>
    </location>
</feature>